<dbReference type="EMBL" id="JAPWIE010000003">
    <property type="protein sequence ID" value="MCZ4550970.1"/>
    <property type="molecule type" value="Genomic_DNA"/>
</dbReference>
<dbReference type="RefSeq" id="WP_301571578.1">
    <property type="nucleotide sequence ID" value="NZ_JAPWIE010000003.1"/>
</dbReference>
<reference evidence="3" key="1">
    <citation type="submission" date="2022-12" db="EMBL/GenBank/DDBJ databases">
        <authorList>
            <person name="Krivoruchko A.V."/>
            <person name="Elkin A."/>
        </authorList>
    </citation>
    <scope>NUCLEOTIDE SEQUENCE</scope>
    <source>
        <strain evidence="3">IEGM 1388</strain>
    </source>
</reference>
<feature type="compositionally biased region" description="Polar residues" evidence="1">
    <location>
        <begin position="1"/>
        <end position="11"/>
    </location>
</feature>
<organism evidence="3 4">
    <name type="scientific">Gordonia rubripertincta</name>
    <name type="common">Rhodococcus corallinus</name>
    <dbReference type="NCBI Taxonomy" id="36822"/>
    <lineage>
        <taxon>Bacteria</taxon>
        <taxon>Bacillati</taxon>
        <taxon>Actinomycetota</taxon>
        <taxon>Actinomycetes</taxon>
        <taxon>Mycobacteriales</taxon>
        <taxon>Gordoniaceae</taxon>
        <taxon>Gordonia</taxon>
    </lineage>
</organism>
<feature type="domain" description="Endonuclease/exonuclease/phosphatase" evidence="2">
    <location>
        <begin position="113"/>
        <end position="372"/>
    </location>
</feature>
<name>A0ABT4MVD7_GORRU</name>
<accession>A0ABT4MVD7</accession>
<gene>
    <name evidence="3" type="ORF">O4213_13325</name>
</gene>
<evidence type="ECO:0000313" key="4">
    <source>
        <dbReference type="Proteomes" id="UP001067235"/>
    </source>
</evidence>
<evidence type="ECO:0000313" key="3">
    <source>
        <dbReference type="EMBL" id="MCZ4550970.1"/>
    </source>
</evidence>
<sequence length="383" mass="40242">MGMSVDSNVHTVSGAPIANGPRLPALDAPTHQPAGIDHVGTLVRTYAAPVVAGTALGTVVGGLTRVGGRSGAVMGAAAGLAGGYLRSRIGADTVVPTSTVSRPVADERLRVMEFNVHGGMGGPGKFFATPTTLAHLADTIRQQHPDIVLLQELDHFATRSNYTDTLHQLAKRLHADGAVMSPAIDKGTGRREGTGILTFNGNLITDARSLRIGDALGDDSARRLRATVDAWAGVVTSKLGDSKLPFGGVIEYQPRVATDVMIRTAGHNSIRVLSGHFSPPHHGIDEPRRQVDPIVATLETWMGPTIFGADFNVRDGSAEFAREHQVFAAAGFAEATAGAPPNSDRVYVSEHFVAEKPQKLDTPKGVVPASDHSPVVVDLALRI</sequence>
<dbReference type="Pfam" id="PF03372">
    <property type="entry name" value="Exo_endo_phos"/>
    <property type="match status" value="1"/>
</dbReference>
<dbReference type="InterPro" id="IPR005135">
    <property type="entry name" value="Endo/exonuclease/phosphatase"/>
</dbReference>
<dbReference type="Gene3D" id="3.60.10.10">
    <property type="entry name" value="Endonuclease/exonuclease/phosphatase"/>
    <property type="match status" value="1"/>
</dbReference>
<dbReference type="SUPFAM" id="SSF56219">
    <property type="entry name" value="DNase I-like"/>
    <property type="match status" value="1"/>
</dbReference>
<proteinExistence type="predicted"/>
<dbReference type="Proteomes" id="UP001067235">
    <property type="component" value="Unassembled WGS sequence"/>
</dbReference>
<dbReference type="InterPro" id="IPR036691">
    <property type="entry name" value="Endo/exonu/phosph_ase_sf"/>
</dbReference>
<evidence type="ECO:0000259" key="2">
    <source>
        <dbReference type="Pfam" id="PF03372"/>
    </source>
</evidence>
<comment type="caution">
    <text evidence="3">The sequence shown here is derived from an EMBL/GenBank/DDBJ whole genome shotgun (WGS) entry which is preliminary data.</text>
</comment>
<evidence type="ECO:0000256" key="1">
    <source>
        <dbReference type="SAM" id="MobiDB-lite"/>
    </source>
</evidence>
<protein>
    <recommendedName>
        <fullName evidence="2">Endonuclease/exonuclease/phosphatase domain-containing protein</fullName>
    </recommendedName>
</protein>
<feature type="region of interest" description="Disordered" evidence="1">
    <location>
        <begin position="1"/>
        <end position="31"/>
    </location>
</feature>
<keyword evidence="4" id="KW-1185">Reference proteome</keyword>